<dbReference type="GO" id="GO:0061503">
    <property type="term" value="F:tRNA threonylcarbamoyladenosine dehydratase"/>
    <property type="evidence" value="ECO:0007669"/>
    <property type="project" value="TreeGrafter"/>
</dbReference>
<name>A0A3N1ZRF0_9ACTN</name>
<dbReference type="Pfam" id="PF00899">
    <property type="entry name" value="ThiF"/>
    <property type="match status" value="1"/>
</dbReference>
<protein>
    <submittedName>
        <fullName evidence="3">Molybdopterin/thiamine biosynthesis adenylyltransferase</fullName>
    </submittedName>
</protein>
<feature type="region of interest" description="Disordered" evidence="1">
    <location>
        <begin position="172"/>
        <end position="193"/>
    </location>
</feature>
<dbReference type="InterPro" id="IPR045886">
    <property type="entry name" value="ThiF/MoeB/HesA"/>
</dbReference>
<comment type="caution">
    <text evidence="3">The sequence shown here is derived from an EMBL/GenBank/DDBJ whole genome shotgun (WGS) entry which is preliminary data.</text>
</comment>
<dbReference type="GO" id="GO:0016779">
    <property type="term" value="F:nucleotidyltransferase activity"/>
    <property type="evidence" value="ECO:0007669"/>
    <property type="project" value="UniProtKB-KW"/>
</dbReference>
<evidence type="ECO:0000256" key="1">
    <source>
        <dbReference type="SAM" id="MobiDB-lite"/>
    </source>
</evidence>
<dbReference type="CDD" id="cd01483">
    <property type="entry name" value="E1_enzyme_family"/>
    <property type="match status" value="1"/>
</dbReference>
<dbReference type="RefSeq" id="WP_123574901.1">
    <property type="nucleotide sequence ID" value="NZ_RKHG01000001.1"/>
</dbReference>
<dbReference type="GO" id="GO:0061504">
    <property type="term" value="P:cyclic threonylcarbamoyladenosine biosynthetic process"/>
    <property type="evidence" value="ECO:0007669"/>
    <property type="project" value="TreeGrafter"/>
</dbReference>
<dbReference type="Gene3D" id="3.40.50.720">
    <property type="entry name" value="NAD(P)-binding Rossmann-like Domain"/>
    <property type="match status" value="1"/>
</dbReference>
<dbReference type="InterPro" id="IPR000594">
    <property type="entry name" value="ThiF_NAD_FAD-bd"/>
</dbReference>
<sequence>MTSPAATDVISHQLLQLDEALNRLGLRTLSSGTAPTEWRWQGHAGASGEPMIITLDSAFPYSPPKVVLEARAGNHDWHQNQRGELCLWDRHAQGDLPWLDAQQVLTRVEEWVDNANRGWPADVPQLDLEAYSDPKLIPRRGHLVRPLIVIDRWTSVANHWFTASRPDERGCIHVQTATPPPPKPRTKSKGKPLSSHQLLGLAIELGEISAPFFTIHELFSELGSDAHRVEQYLAAGRDVVVAARYQRCGHTGFTGFWLWQDDRTNRYGHVAVVEEESSQRLRAGWHAGTITDRTVSVVGAGSLGSYVADILARSGVRHLVVHDDDRLLPGNLVRHATAEAPIGENKAVAVATVLNARTHDHTADARPAVRTLEDAMALLGEQDLLIDCTGDRLTFQLFEEAARLTGQRFLHVAVVGHGQYARIDICPPLAGADPIPAETTEPTGPLDFEGGCGDPISPTPPAAVVETAAIGARLAIQLLTGEAVAPAGESRHLFAAMP</sequence>
<keyword evidence="3" id="KW-0548">Nucleotidyltransferase</keyword>
<feature type="domain" description="THIF-type NAD/FAD binding fold" evidence="2">
    <location>
        <begin position="290"/>
        <end position="419"/>
    </location>
</feature>
<dbReference type="SUPFAM" id="SSF69572">
    <property type="entry name" value="Activating enzymes of the ubiquitin-like proteins"/>
    <property type="match status" value="1"/>
</dbReference>
<dbReference type="AlphaFoldDB" id="A0A3N1ZRF0"/>
<reference evidence="3 4" key="1">
    <citation type="submission" date="2018-11" db="EMBL/GenBank/DDBJ databases">
        <title>Sequencing the genomes of 1000 actinobacteria strains.</title>
        <authorList>
            <person name="Klenk H.-P."/>
        </authorList>
    </citation>
    <scope>NUCLEOTIDE SEQUENCE [LARGE SCALE GENOMIC DNA]</scope>
    <source>
        <strain evidence="3 4">DSM 10546</strain>
    </source>
</reference>
<dbReference type="InterPro" id="IPR035985">
    <property type="entry name" value="Ubiquitin-activating_enz"/>
</dbReference>
<dbReference type="PANTHER" id="PTHR43267">
    <property type="entry name" value="TRNA THREONYLCARBAMOYLADENOSINE DEHYDRATASE"/>
    <property type="match status" value="1"/>
</dbReference>
<evidence type="ECO:0000313" key="3">
    <source>
        <dbReference type="EMBL" id="ROR53446.1"/>
    </source>
</evidence>
<accession>A0A3N1ZRF0</accession>
<organism evidence="3 4">
    <name type="scientific">Luteococcus japonicus</name>
    <dbReference type="NCBI Taxonomy" id="33984"/>
    <lineage>
        <taxon>Bacteria</taxon>
        <taxon>Bacillati</taxon>
        <taxon>Actinomycetota</taxon>
        <taxon>Actinomycetes</taxon>
        <taxon>Propionibacteriales</taxon>
        <taxon>Propionibacteriaceae</taxon>
        <taxon>Luteococcus</taxon>
    </lineage>
</organism>
<proteinExistence type="predicted"/>
<dbReference type="PANTHER" id="PTHR43267:SF1">
    <property type="entry name" value="TRNA THREONYLCARBAMOYLADENOSINE DEHYDRATASE"/>
    <property type="match status" value="1"/>
</dbReference>
<dbReference type="Proteomes" id="UP000275749">
    <property type="component" value="Unassembled WGS sequence"/>
</dbReference>
<evidence type="ECO:0000313" key="4">
    <source>
        <dbReference type="Proteomes" id="UP000275749"/>
    </source>
</evidence>
<evidence type="ECO:0000259" key="2">
    <source>
        <dbReference type="Pfam" id="PF00899"/>
    </source>
</evidence>
<gene>
    <name evidence="3" type="ORF">EDD41_0595</name>
</gene>
<keyword evidence="3" id="KW-0808">Transferase</keyword>
<dbReference type="GO" id="GO:0008641">
    <property type="term" value="F:ubiquitin-like modifier activating enzyme activity"/>
    <property type="evidence" value="ECO:0007669"/>
    <property type="project" value="InterPro"/>
</dbReference>
<dbReference type="EMBL" id="RKHG01000001">
    <property type="protein sequence ID" value="ROR53446.1"/>
    <property type="molecule type" value="Genomic_DNA"/>
</dbReference>